<dbReference type="AlphaFoldDB" id="A0A4Z1PQ11"/>
<keyword evidence="2" id="KW-1185">Reference proteome</keyword>
<comment type="caution">
    <text evidence="1">The sequence shown here is derived from an EMBL/GenBank/DDBJ whole genome shotgun (WGS) entry which is preliminary data.</text>
</comment>
<sequence>MCFGMLRLSGDDDIFDDFIDRNIGYPLSLTVSVNYEKVSQRLTIFDLPSQLTGSAIECMEDKSLELERSKTKSYTILLSMQDRSGLGSPATLNGLGHFRAVAAAESTRRHYILNPRYHGRWMKMRHQRKEISLFMF</sequence>
<organism evidence="1 2">
    <name type="scientific">Venturia nashicola</name>
    <dbReference type="NCBI Taxonomy" id="86259"/>
    <lineage>
        <taxon>Eukaryota</taxon>
        <taxon>Fungi</taxon>
        <taxon>Dikarya</taxon>
        <taxon>Ascomycota</taxon>
        <taxon>Pezizomycotina</taxon>
        <taxon>Dothideomycetes</taxon>
        <taxon>Pleosporomycetidae</taxon>
        <taxon>Venturiales</taxon>
        <taxon>Venturiaceae</taxon>
        <taxon>Venturia</taxon>
    </lineage>
</organism>
<evidence type="ECO:0000313" key="1">
    <source>
        <dbReference type="EMBL" id="TID26020.1"/>
    </source>
</evidence>
<accession>A0A4Z1PQ11</accession>
<proteinExistence type="predicted"/>
<dbReference type="EMBL" id="SNSC02000003">
    <property type="protein sequence ID" value="TID26020.1"/>
    <property type="molecule type" value="Genomic_DNA"/>
</dbReference>
<protein>
    <submittedName>
        <fullName evidence="1">Uncharacterized protein</fullName>
    </submittedName>
</protein>
<dbReference type="Proteomes" id="UP000298493">
    <property type="component" value="Unassembled WGS sequence"/>
</dbReference>
<reference evidence="1 2" key="1">
    <citation type="submission" date="2019-04" db="EMBL/GenBank/DDBJ databases">
        <title>High contiguity whole genome sequence and gene annotation resource for two Venturia nashicola isolates.</title>
        <authorList>
            <person name="Prokchorchik M."/>
            <person name="Won K."/>
            <person name="Lee Y."/>
            <person name="Choi E.D."/>
            <person name="Segonzac C."/>
            <person name="Sohn K.H."/>
        </authorList>
    </citation>
    <scope>NUCLEOTIDE SEQUENCE [LARGE SCALE GENOMIC DNA]</scope>
    <source>
        <strain evidence="1 2">PRI2</strain>
    </source>
</reference>
<name>A0A4Z1PQ11_9PEZI</name>
<evidence type="ECO:0000313" key="2">
    <source>
        <dbReference type="Proteomes" id="UP000298493"/>
    </source>
</evidence>
<gene>
    <name evidence="1" type="ORF">E6O75_ATG03883</name>
</gene>